<dbReference type="Pfam" id="PF00440">
    <property type="entry name" value="TetR_N"/>
    <property type="match status" value="1"/>
</dbReference>
<gene>
    <name evidence="7" type="ORF">CHO01_16870</name>
</gene>
<feature type="region of interest" description="Disordered" evidence="5">
    <location>
        <begin position="136"/>
        <end position="173"/>
    </location>
</feature>
<reference evidence="7 8" key="1">
    <citation type="submission" date="2019-07" db="EMBL/GenBank/DDBJ databases">
        <title>Whole genome shotgun sequence of Cellulomonas hominis NBRC 16055.</title>
        <authorList>
            <person name="Hosoyama A."/>
            <person name="Uohara A."/>
            <person name="Ohji S."/>
            <person name="Ichikawa N."/>
        </authorList>
    </citation>
    <scope>NUCLEOTIDE SEQUENCE [LARGE SCALE GENOMIC DNA]</scope>
    <source>
        <strain evidence="7 8">NBRC 16055</strain>
    </source>
</reference>
<keyword evidence="8" id="KW-1185">Reference proteome</keyword>
<evidence type="ECO:0000313" key="7">
    <source>
        <dbReference type="EMBL" id="GEL46571.1"/>
    </source>
</evidence>
<dbReference type="InterPro" id="IPR001647">
    <property type="entry name" value="HTH_TetR"/>
</dbReference>
<dbReference type="Gene3D" id="1.10.357.10">
    <property type="entry name" value="Tetracycline Repressor, domain 2"/>
    <property type="match status" value="1"/>
</dbReference>
<name>A0A511FBD1_9CELL</name>
<sequence>MIGGVKETRSGRARPMSREERRAAIATATIPLLVQHGAQVSTRQIALAAGVAEGTLFRAFDDKVELLRTAAERALDPRVGVQEIEALPRDVTLGEEMTQVARVVLDHGRRVRRVMVGLHTLLASEEGRRAEQVREARGADLTGRPVPGHAPRDLDPGAEPVRQPVPHGRGHPAMPGRDALTRAMAEERAVVARRLAAYGAELRVEPERLARVLLAAVMGHGFPVLPEDPDDAIADLVDVLLHGATRT</sequence>
<feature type="domain" description="HTH tetR-type" evidence="6">
    <location>
        <begin position="19"/>
        <end position="78"/>
    </location>
</feature>
<evidence type="ECO:0000256" key="1">
    <source>
        <dbReference type="ARBA" id="ARBA00023015"/>
    </source>
</evidence>
<proteinExistence type="predicted"/>
<organism evidence="7 8">
    <name type="scientific">Cellulomonas hominis</name>
    <dbReference type="NCBI Taxonomy" id="156981"/>
    <lineage>
        <taxon>Bacteria</taxon>
        <taxon>Bacillati</taxon>
        <taxon>Actinomycetota</taxon>
        <taxon>Actinomycetes</taxon>
        <taxon>Micrococcales</taxon>
        <taxon>Cellulomonadaceae</taxon>
        <taxon>Cellulomonas</taxon>
    </lineage>
</organism>
<dbReference type="PANTHER" id="PTHR30055">
    <property type="entry name" value="HTH-TYPE TRANSCRIPTIONAL REGULATOR RUTR"/>
    <property type="match status" value="1"/>
</dbReference>
<protein>
    <submittedName>
        <fullName evidence="7">TetR family transcriptional regulator</fullName>
    </submittedName>
</protein>
<evidence type="ECO:0000313" key="8">
    <source>
        <dbReference type="Proteomes" id="UP000321723"/>
    </source>
</evidence>
<keyword evidence="3" id="KW-0804">Transcription</keyword>
<evidence type="ECO:0000256" key="5">
    <source>
        <dbReference type="SAM" id="MobiDB-lite"/>
    </source>
</evidence>
<dbReference type="GO" id="GO:0000976">
    <property type="term" value="F:transcription cis-regulatory region binding"/>
    <property type="evidence" value="ECO:0007669"/>
    <property type="project" value="TreeGrafter"/>
</dbReference>
<dbReference type="Proteomes" id="UP000321723">
    <property type="component" value="Unassembled WGS sequence"/>
</dbReference>
<dbReference type="PANTHER" id="PTHR30055:SF234">
    <property type="entry name" value="HTH-TYPE TRANSCRIPTIONAL REGULATOR BETI"/>
    <property type="match status" value="1"/>
</dbReference>
<dbReference type="SUPFAM" id="SSF46689">
    <property type="entry name" value="Homeodomain-like"/>
    <property type="match status" value="1"/>
</dbReference>
<dbReference type="PROSITE" id="PS50977">
    <property type="entry name" value="HTH_TETR_2"/>
    <property type="match status" value="1"/>
</dbReference>
<dbReference type="EMBL" id="BJVQ01000019">
    <property type="protein sequence ID" value="GEL46571.1"/>
    <property type="molecule type" value="Genomic_DNA"/>
</dbReference>
<comment type="caution">
    <text evidence="7">The sequence shown here is derived from an EMBL/GenBank/DDBJ whole genome shotgun (WGS) entry which is preliminary data.</text>
</comment>
<dbReference type="GO" id="GO:0003700">
    <property type="term" value="F:DNA-binding transcription factor activity"/>
    <property type="evidence" value="ECO:0007669"/>
    <property type="project" value="TreeGrafter"/>
</dbReference>
<dbReference type="InterPro" id="IPR050109">
    <property type="entry name" value="HTH-type_TetR-like_transc_reg"/>
</dbReference>
<dbReference type="AlphaFoldDB" id="A0A511FBD1"/>
<evidence type="ECO:0000259" key="6">
    <source>
        <dbReference type="PROSITE" id="PS50977"/>
    </source>
</evidence>
<dbReference type="InterPro" id="IPR009057">
    <property type="entry name" value="Homeodomain-like_sf"/>
</dbReference>
<keyword evidence="1" id="KW-0805">Transcription regulation</keyword>
<keyword evidence="2 4" id="KW-0238">DNA-binding</keyword>
<evidence type="ECO:0000256" key="3">
    <source>
        <dbReference type="ARBA" id="ARBA00023163"/>
    </source>
</evidence>
<evidence type="ECO:0000256" key="2">
    <source>
        <dbReference type="ARBA" id="ARBA00023125"/>
    </source>
</evidence>
<accession>A0A511FBD1</accession>
<feature type="DNA-binding region" description="H-T-H motif" evidence="4">
    <location>
        <begin position="41"/>
        <end position="60"/>
    </location>
</feature>
<evidence type="ECO:0000256" key="4">
    <source>
        <dbReference type="PROSITE-ProRule" id="PRU00335"/>
    </source>
</evidence>